<dbReference type="AlphaFoldDB" id="A0A1S1HAW8"/>
<organism evidence="1 2">
    <name type="scientific">Edaphosphingomonas haloaromaticamans</name>
    <dbReference type="NCBI Taxonomy" id="653954"/>
    <lineage>
        <taxon>Bacteria</taxon>
        <taxon>Pseudomonadati</taxon>
        <taxon>Pseudomonadota</taxon>
        <taxon>Alphaproteobacteria</taxon>
        <taxon>Sphingomonadales</taxon>
        <taxon>Rhizorhabdaceae</taxon>
        <taxon>Edaphosphingomonas</taxon>
    </lineage>
</organism>
<evidence type="ECO:0000313" key="1">
    <source>
        <dbReference type="EMBL" id="OHT19235.1"/>
    </source>
</evidence>
<keyword evidence="2" id="KW-1185">Reference proteome</keyword>
<dbReference type="EMBL" id="MIPT01000001">
    <property type="protein sequence ID" value="OHT19235.1"/>
    <property type="molecule type" value="Genomic_DNA"/>
</dbReference>
<evidence type="ECO:0000313" key="2">
    <source>
        <dbReference type="Proteomes" id="UP000179467"/>
    </source>
</evidence>
<name>A0A1S1HAW8_9SPHN</name>
<gene>
    <name evidence="1" type="ORF">BHE75_01218</name>
</gene>
<proteinExistence type="predicted"/>
<sequence>MRLGGDDDRLGRARQREFQDRAGRSHLVGMIQDIGRAFRVRRDRRVGILRLQLQKLGLAERLVDDAGARPQQHVAPGLAVEIGAQILVGREDDLLVHRQLRQDLFRRGAGDDDVRMRLHRRRAVDVGDGDMIGVRRAEPGELFRRAAILQRAAGIHVRQDHRLFRAQYLGDLGHEAHAAEGDHIGAGVRRLAAQVQAVAHEIGQVLNIGRLVIMGQDHGVALLAQPFDLRAQVQPGEAQIGGIHGLVPLCGRAF</sequence>
<accession>A0A1S1HAW8</accession>
<reference evidence="1 2" key="1">
    <citation type="submission" date="2016-09" db="EMBL/GenBank/DDBJ databases">
        <title>Metabolic pathway, cell adaptation mechanisms and a novel monoxygenase revealed through proteogenomic-transcription analysis of a Sphingomonas haloaromaticamans strain degrading the fungicide ortho-phenylphenol.</title>
        <authorList>
            <person name="Perruchon C."/>
            <person name="Papadopoulou E.S."/>
            <person name="Rousidou C."/>
            <person name="Vasileiadis S."/>
            <person name="Tanou G."/>
            <person name="Amoutzias G."/>
            <person name="Molassiotis A."/>
            <person name="Karpouzas D.G."/>
        </authorList>
    </citation>
    <scope>NUCLEOTIDE SEQUENCE [LARGE SCALE GENOMIC DNA]</scope>
    <source>
        <strain evidence="1 2">P3</strain>
    </source>
</reference>
<comment type="caution">
    <text evidence="1">The sequence shown here is derived from an EMBL/GenBank/DDBJ whole genome shotgun (WGS) entry which is preliminary data.</text>
</comment>
<dbReference type="Proteomes" id="UP000179467">
    <property type="component" value="Unassembled WGS sequence"/>
</dbReference>
<protein>
    <submittedName>
        <fullName evidence="1">Uncharacterized protein</fullName>
    </submittedName>
</protein>